<organism evidence="1 2">
    <name type="scientific">Halteria grandinella</name>
    <dbReference type="NCBI Taxonomy" id="5974"/>
    <lineage>
        <taxon>Eukaryota</taxon>
        <taxon>Sar</taxon>
        <taxon>Alveolata</taxon>
        <taxon>Ciliophora</taxon>
        <taxon>Intramacronucleata</taxon>
        <taxon>Spirotrichea</taxon>
        <taxon>Stichotrichia</taxon>
        <taxon>Sporadotrichida</taxon>
        <taxon>Halteriidae</taxon>
        <taxon>Halteria</taxon>
    </lineage>
</organism>
<gene>
    <name evidence="1" type="ORF">FGO68_gene11745</name>
</gene>
<protein>
    <submittedName>
        <fullName evidence="1">Uncharacterized protein</fullName>
    </submittedName>
</protein>
<reference evidence="1" key="1">
    <citation type="submission" date="2019-06" db="EMBL/GenBank/DDBJ databases">
        <authorList>
            <person name="Zheng W."/>
        </authorList>
    </citation>
    <scope>NUCLEOTIDE SEQUENCE</scope>
    <source>
        <strain evidence="1">QDHG01</strain>
    </source>
</reference>
<evidence type="ECO:0000313" key="2">
    <source>
        <dbReference type="Proteomes" id="UP000785679"/>
    </source>
</evidence>
<proteinExistence type="predicted"/>
<accession>A0A8J8SX13</accession>
<sequence>MLLPINIINLNKRISSICFKERAFHFVPMQKRKILQSPAFLIDIGFGITQVWIIIKIGIKNFPPRRILNICGGTFNQWRWSLQTIVQTNFTSSLLNLEEFFFNINQSNDILQNKQQNENVNGFLKKKKFDSTKFPNDINGVLITIPNTNTTLEECLRKFASKLQKI</sequence>
<dbReference type="AlphaFoldDB" id="A0A8J8SX13"/>
<dbReference type="EMBL" id="RRYP01017750">
    <property type="protein sequence ID" value="TNV73967.1"/>
    <property type="molecule type" value="Genomic_DNA"/>
</dbReference>
<name>A0A8J8SX13_HALGN</name>
<comment type="caution">
    <text evidence="1">The sequence shown here is derived from an EMBL/GenBank/DDBJ whole genome shotgun (WGS) entry which is preliminary data.</text>
</comment>
<dbReference type="Proteomes" id="UP000785679">
    <property type="component" value="Unassembled WGS sequence"/>
</dbReference>
<evidence type="ECO:0000313" key="1">
    <source>
        <dbReference type="EMBL" id="TNV73967.1"/>
    </source>
</evidence>
<keyword evidence="2" id="KW-1185">Reference proteome</keyword>